<keyword evidence="4" id="KW-1185">Reference proteome</keyword>
<feature type="chain" id="PRO_5046984503" evidence="1">
    <location>
        <begin position="23"/>
        <end position="131"/>
    </location>
</feature>
<feature type="domain" description="YtkA-like" evidence="2">
    <location>
        <begin position="23"/>
        <end position="104"/>
    </location>
</feature>
<dbReference type="PROSITE" id="PS51257">
    <property type="entry name" value="PROKAR_LIPOPROTEIN"/>
    <property type="match status" value="1"/>
</dbReference>
<dbReference type="InterPro" id="IPR013783">
    <property type="entry name" value="Ig-like_fold"/>
</dbReference>
<organism evidence="3 4">
    <name type="scientific">Metabacillus fastidiosus</name>
    <dbReference type="NCBI Taxonomy" id="1458"/>
    <lineage>
        <taxon>Bacteria</taxon>
        <taxon>Bacillati</taxon>
        <taxon>Bacillota</taxon>
        <taxon>Bacilli</taxon>
        <taxon>Bacillales</taxon>
        <taxon>Bacillaceae</taxon>
        <taxon>Metabacillus</taxon>
    </lineage>
</organism>
<sequence>MKKFIILLASLFIIVMAGCSNGKEEPIEVTFQISEKIKVNEEITMEALVIQGEEKLADVDHVQFEIKKSGQKEPVMVNGIYKGNGLYRGNYTFKEEGTYTVISHVMVRSQMIMPDKEVTVEKAGNTVEEQK</sequence>
<dbReference type="EMBL" id="JARTFS010000011">
    <property type="protein sequence ID" value="MED4402276.1"/>
    <property type="molecule type" value="Genomic_DNA"/>
</dbReference>
<comment type="caution">
    <text evidence="3">The sequence shown here is derived from an EMBL/GenBank/DDBJ whole genome shotgun (WGS) entry which is preliminary data.</text>
</comment>
<proteinExistence type="predicted"/>
<keyword evidence="1" id="KW-0732">Signal</keyword>
<evidence type="ECO:0000256" key="1">
    <source>
        <dbReference type="SAM" id="SignalP"/>
    </source>
</evidence>
<feature type="signal peptide" evidence="1">
    <location>
        <begin position="1"/>
        <end position="22"/>
    </location>
</feature>
<evidence type="ECO:0000313" key="4">
    <source>
        <dbReference type="Proteomes" id="UP001342826"/>
    </source>
</evidence>
<gene>
    <name evidence="3" type="ORF">P9271_13210</name>
</gene>
<dbReference type="Proteomes" id="UP001342826">
    <property type="component" value="Unassembled WGS sequence"/>
</dbReference>
<evidence type="ECO:0000259" key="2">
    <source>
        <dbReference type="Pfam" id="PF13115"/>
    </source>
</evidence>
<dbReference type="Gene3D" id="2.60.40.10">
    <property type="entry name" value="Immunoglobulins"/>
    <property type="match status" value="1"/>
</dbReference>
<protein>
    <submittedName>
        <fullName evidence="3">FixH family protein</fullName>
    </submittedName>
</protein>
<accession>A0ABU6NYT9</accession>
<reference evidence="3 4" key="1">
    <citation type="submission" date="2023-03" db="EMBL/GenBank/DDBJ databases">
        <title>Bacillus Genome Sequencing.</title>
        <authorList>
            <person name="Dunlap C."/>
        </authorList>
    </citation>
    <scope>NUCLEOTIDE SEQUENCE [LARGE SCALE GENOMIC DNA]</scope>
    <source>
        <strain evidence="3 4">NRS-1717</strain>
    </source>
</reference>
<dbReference type="RefSeq" id="WP_066226025.1">
    <property type="nucleotide sequence ID" value="NZ_JARTFQ010000005.1"/>
</dbReference>
<name>A0ABU6NYT9_9BACI</name>
<evidence type="ECO:0000313" key="3">
    <source>
        <dbReference type="EMBL" id="MED4402276.1"/>
    </source>
</evidence>
<dbReference type="GeneID" id="301139910"/>
<dbReference type="Pfam" id="PF13115">
    <property type="entry name" value="YtkA"/>
    <property type="match status" value="1"/>
</dbReference>
<dbReference type="InterPro" id="IPR032693">
    <property type="entry name" value="YtkA-like_dom"/>
</dbReference>